<evidence type="ECO:0000313" key="7">
    <source>
        <dbReference type="EMBL" id="CAB3379515.1"/>
    </source>
</evidence>
<keyword evidence="4 5" id="KW-0648">Protein biosynthesis</keyword>
<dbReference type="HAMAP" id="MF_03003">
    <property type="entry name" value="eIF3d"/>
    <property type="match status" value="1"/>
</dbReference>
<name>A0A8S1DN65_9INSE</name>
<evidence type="ECO:0000256" key="2">
    <source>
        <dbReference type="ARBA" id="ARBA00022540"/>
    </source>
</evidence>
<dbReference type="InterPro" id="IPR007783">
    <property type="entry name" value="eIF3d"/>
</dbReference>
<dbReference type="Gene3D" id="3.80.10.10">
    <property type="entry name" value="Ribonuclease Inhibitor"/>
    <property type="match status" value="1"/>
</dbReference>
<dbReference type="EMBL" id="CADEPI010000187">
    <property type="protein sequence ID" value="CAB3379515.1"/>
    <property type="molecule type" value="Genomic_DNA"/>
</dbReference>
<dbReference type="PANTHER" id="PTHR12399:SF0">
    <property type="entry name" value="EUKARYOTIC TRANSLATION INITIATION FACTOR 3 SUBUNIT D"/>
    <property type="match status" value="1"/>
</dbReference>
<gene>
    <name evidence="7" type="ORF">CLODIP_2_CD16094</name>
</gene>
<dbReference type="GO" id="GO:0003743">
    <property type="term" value="F:translation initiation factor activity"/>
    <property type="evidence" value="ECO:0007669"/>
    <property type="project" value="UniProtKB-UniRule"/>
</dbReference>
<comment type="caution">
    <text evidence="7">The sequence shown here is derived from an EMBL/GenBank/DDBJ whole genome shotgun (WGS) entry which is preliminary data.</text>
</comment>
<evidence type="ECO:0000313" key="8">
    <source>
        <dbReference type="Proteomes" id="UP000494165"/>
    </source>
</evidence>
<dbReference type="OrthoDB" id="16538at2759"/>
<comment type="domain">
    <text evidence="5">The RNA gate region regulates mRNA cap recognition to prevent promiscuous mRNA-binding before assembly of eif3d into the full eukaryotic translation initiation factor 3 (eIF-3) complex.</text>
</comment>
<organism evidence="7 8">
    <name type="scientific">Cloeon dipterum</name>
    <dbReference type="NCBI Taxonomy" id="197152"/>
    <lineage>
        <taxon>Eukaryota</taxon>
        <taxon>Metazoa</taxon>
        <taxon>Ecdysozoa</taxon>
        <taxon>Arthropoda</taxon>
        <taxon>Hexapoda</taxon>
        <taxon>Insecta</taxon>
        <taxon>Pterygota</taxon>
        <taxon>Palaeoptera</taxon>
        <taxon>Ephemeroptera</taxon>
        <taxon>Pisciforma</taxon>
        <taxon>Baetidae</taxon>
        <taxon>Cloeon</taxon>
    </lineage>
</organism>
<feature type="compositionally biased region" description="Basic residues" evidence="6">
    <location>
        <begin position="607"/>
        <end position="619"/>
    </location>
</feature>
<comment type="subunit">
    <text evidence="5">Component of the eukaryotic translation initiation factor 3 (eIF-3) complex.</text>
</comment>
<keyword evidence="3" id="KW-0694">RNA-binding</keyword>
<proteinExistence type="inferred from homology"/>
<comment type="subcellular location">
    <subcellularLocation>
        <location evidence="5">Cytoplasm</location>
    </subcellularLocation>
</comment>
<evidence type="ECO:0000256" key="5">
    <source>
        <dbReference type="HAMAP-Rule" id="MF_03003"/>
    </source>
</evidence>
<dbReference type="GO" id="GO:0002191">
    <property type="term" value="P:cap-dependent translational initiation"/>
    <property type="evidence" value="ECO:0007669"/>
    <property type="project" value="UniProtKB-UniRule"/>
</dbReference>
<protein>
    <recommendedName>
        <fullName evidence="5">Eukaryotic translation initiation factor 3 subunit D</fullName>
        <shortName evidence="5">eIF3d</shortName>
    </recommendedName>
    <alternativeName>
        <fullName evidence="5">Eukaryotic translation initiation factor 3 subunit 7</fullName>
    </alternativeName>
</protein>
<evidence type="ECO:0000256" key="4">
    <source>
        <dbReference type="ARBA" id="ARBA00022917"/>
    </source>
</evidence>
<dbReference type="Pfam" id="PF05091">
    <property type="entry name" value="eIF-3_zeta"/>
    <property type="match status" value="1"/>
</dbReference>
<evidence type="ECO:0000256" key="6">
    <source>
        <dbReference type="SAM" id="MobiDB-lite"/>
    </source>
</evidence>
<reference evidence="7 8" key="1">
    <citation type="submission" date="2020-04" db="EMBL/GenBank/DDBJ databases">
        <authorList>
            <person name="Alioto T."/>
            <person name="Alioto T."/>
            <person name="Gomez Garrido J."/>
        </authorList>
    </citation>
    <scope>NUCLEOTIDE SEQUENCE [LARGE SCALE GENOMIC DNA]</scope>
</reference>
<feature type="compositionally biased region" description="Acidic residues" evidence="6">
    <location>
        <begin position="1003"/>
        <end position="1021"/>
    </location>
</feature>
<evidence type="ECO:0000256" key="3">
    <source>
        <dbReference type="ARBA" id="ARBA00022884"/>
    </source>
</evidence>
<keyword evidence="1 5" id="KW-0963">Cytoplasm</keyword>
<dbReference type="InterPro" id="IPR032675">
    <property type="entry name" value="LRR_dom_sf"/>
</dbReference>
<evidence type="ECO:0000256" key="1">
    <source>
        <dbReference type="ARBA" id="ARBA00022490"/>
    </source>
</evidence>
<dbReference type="Proteomes" id="UP000494165">
    <property type="component" value="Unassembled WGS sequence"/>
</dbReference>
<sequence>MVLSSTSRIVHQRWRRLRGPISLRDQCIRFVLNNKAFYINYHITNGINPFAELPDFLINELREKEIANIYVSEYELQHLFIHPRMKSLEIACKLDSPSFKKIWDTLNDNKPPLETFIWERWPILFDQRVIFDANDGHLEEIAATLKSLRVLKLGLEERNVTLRGLTALSKLEHLQDFQFNEYDREPDDHPVYQEIFNQCLHLMPKLHTIGTSVFIAINHVLGYPIDRPISSIPELNLKQILLKNCGTIPPNIRLPQLKELYLMHPIENINADERFSNVTVLGMYKISLRSMFRAMQLIGKNIEKLIISHIVESINLGEVFRLCPNLKEFEMPESPEQFIMTDPFLPFVQQLEHLSIDLVSAHNSSFPEGMLAHLLEAPALKKLAFNCLYVTQEETNAIVKGVEEGTMLQNLESFQYFNYTSCDNDDPSNLAAAENVSDEEFFNPILRGRFDVLFKTLARHCPKNLWGKMSSDEMPKFNSPVIQDNPTGWGPCEMPDQFRNMPYQPFSKGDRLGKISDWTGAAFQDKKYTNKYASQFGAGSQYAYYHEEDESTFHLVDTARVQKPPYQRGRFRQMRGMRGRAQQQRQQSQMQSLRGGAKLRDRERQRQTNKNKGWQRHMGNRNMKNMPPVKNRDASVTVKPDWITIEEMDFPRLAKLSLPNIEDGDDIKCCGQLEFYDKTYDRVNCKNEKPLQRVNRIFHTVTTTDDPVIRKLSKTEGNVYATDAILATLMCCTRSNYSWDIVIDKIGDKLFFDKRDNTEFDLLTVNETSVEPPVEDSSVANSPNSPRNLALEATMINHNFSQQVLKTGEAPFKFDEPNPFVSEEENVQVASVAYRYRKWDLDNGVVLVCRCEHDAVMTGPNGENQYLSIKALNEWDSKLSGNVEWRQKLDIQRGAVLANELRNNACKLAKWTVQALLAGSDQIKFGYVSRAHVRDASKHVILGTQQYKPTEFATQINLNMDNAWGILRCIIDICKAQPDGKYLIMKDPNKPMIRLYSVPDNAFESENEDLDEDDGDDEEEQ</sequence>
<comment type="similarity">
    <text evidence="5">Belongs to the eIF-3 subunit D family.</text>
</comment>
<feature type="compositionally biased region" description="Basic residues" evidence="6">
    <location>
        <begin position="569"/>
        <end position="578"/>
    </location>
</feature>
<dbReference type="AlphaFoldDB" id="A0A8S1DN65"/>
<feature type="region of interest" description="RNA gate" evidence="5">
    <location>
        <begin position="759"/>
        <end position="773"/>
    </location>
</feature>
<keyword evidence="2 5" id="KW-0396">Initiation factor</keyword>
<dbReference type="GO" id="GO:0033290">
    <property type="term" value="C:eukaryotic 48S preinitiation complex"/>
    <property type="evidence" value="ECO:0007669"/>
    <property type="project" value="UniProtKB-UniRule"/>
</dbReference>
<dbReference type="GO" id="GO:0016282">
    <property type="term" value="C:eukaryotic 43S preinitiation complex"/>
    <property type="evidence" value="ECO:0007669"/>
    <property type="project" value="UniProtKB-UniRule"/>
</dbReference>
<dbReference type="GO" id="GO:0005852">
    <property type="term" value="C:eukaryotic translation initiation factor 3 complex"/>
    <property type="evidence" value="ECO:0007669"/>
    <property type="project" value="UniProtKB-UniRule"/>
</dbReference>
<comment type="function">
    <text evidence="5">mRNA cap-binding component of the eukaryotic translation initiation factor 3 (eIF-3) complex, which is involved in protein synthesis of a specialized repertoire of mRNAs and, together with other initiation factors, stimulates binding of mRNA and methionyl-tRNAi to the 40S ribosome. The eIF-3 complex specifically targets and initiates translation of a subset of mRNAs involved in cell proliferation. In the eIF-3 complex, eif3d specifically recognizes and binds the 7-methylguanosine cap of a subset of mRNAs.</text>
</comment>
<keyword evidence="8" id="KW-1185">Reference proteome</keyword>
<feature type="region of interest" description="Disordered" evidence="6">
    <location>
        <begin position="563"/>
        <end position="634"/>
    </location>
</feature>
<dbReference type="GO" id="GO:0001732">
    <property type="term" value="P:formation of cytoplasmic translation initiation complex"/>
    <property type="evidence" value="ECO:0007669"/>
    <property type="project" value="UniProtKB-UniRule"/>
</dbReference>
<dbReference type="GO" id="GO:0098808">
    <property type="term" value="F:mRNA cap binding"/>
    <property type="evidence" value="ECO:0007669"/>
    <property type="project" value="UniProtKB-UniRule"/>
</dbReference>
<dbReference type="PANTHER" id="PTHR12399">
    <property type="entry name" value="EUKARYOTIC TRANSLATION INITIATION FACTOR 3 SUBUNIT 7"/>
    <property type="match status" value="1"/>
</dbReference>
<accession>A0A8S1DN65</accession>
<feature type="region of interest" description="Disordered" evidence="6">
    <location>
        <begin position="1000"/>
        <end position="1021"/>
    </location>
</feature>
<feature type="compositionally biased region" description="Low complexity" evidence="6">
    <location>
        <begin position="579"/>
        <end position="596"/>
    </location>
</feature>
<dbReference type="SUPFAM" id="SSF52047">
    <property type="entry name" value="RNI-like"/>
    <property type="match status" value="1"/>
</dbReference>